<gene>
    <name evidence="1" type="ORF">JOC95_001892</name>
</gene>
<evidence type="ECO:0000313" key="2">
    <source>
        <dbReference type="Proteomes" id="UP000737402"/>
    </source>
</evidence>
<dbReference type="EMBL" id="JAFBED010000003">
    <property type="protein sequence ID" value="MBM7620040.1"/>
    <property type="molecule type" value="Genomic_DNA"/>
</dbReference>
<dbReference type="RefSeq" id="WP_204415381.1">
    <property type="nucleotide sequence ID" value="NZ_JAFBED010000003.1"/>
</dbReference>
<comment type="caution">
    <text evidence="1">The sequence shown here is derived from an EMBL/GenBank/DDBJ whole genome shotgun (WGS) entry which is preliminary data.</text>
</comment>
<dbReference type="Proteomes" id="UP000737402">
    <property type="component" value="Unassembled WGS sequence"/>
</dbReference>
<keyword evidence="2" id="KW-1185">Reference proteome</keyword>
<protein>
    <recommendedName>
        <fullName evidence="3">DUF4258 domain-containing protein</fullName>
    </recommendedName>
</protein>
<accession>A0ABS2NZF3</accession>
<reference evidence="1 2" key="1">
    <citation type="submission" date="2021-01" db="EMBL/GenBank/DDBJ databases">
        <title>Genomic Encyclopedia of Type Strains, Phase IV (KMG-IV): sequencing the most valuable type-strain genomes for metagenomic binning, comparative biology and taxonomic classification.</title>
        <authorList>
            <person name="Goeker M."/>
        </authorList>
    </citation>
    <scope>NUCLEOTIDE SEQUENCE [LARGE SCALE GENOMIC DNA]</scope>
    <source>
        <strain evidence="1 2">DSM 25879</strain>
    </source>
</reference>
<name>A0ABS2NZF3_9BACI</name>
<proteinExistence type="predicted"/>
<organism evidence="1 2">
    <name type="scientific">Sutcliffiella tianshenii</name>
    <dbReference type="NCBI Taxonomy" id="1463404"/>
    <lineage>
        <taxon>Bacteria</taxon>
        <taxon>Bacillati</taxon>
        <taxon>Bacillota</taxon>
        <taxon>Bacilli</taxon>
        <taxon>Bacillales</taxon>
        <taxon>Bacillaceae</taxon>
        <taxon>Sutcliffiella</taxon>
    </lineage>
</organism>
<evidence type="ECO:0008006" key="3">
    <source>
        <dbReference type="Google" id="ProtNLM"/>
    </source>
</evidence>
<sequence>MTITQHAHLRMNERITPMGFNFARNFAKNEIESGTPIFTLCKDGIRKTKVINNGIIYIVDETSKHNKIVVTVYLESECQE</sequence>
<evidence type="ECO:0000313" key="1">
    <source>
        <dbReference type="EMBL" id="MBM7620040.1"/>
    </source>
</evidence>